<dbReference type="EMBL" id="FNFP01000009">
    <property type="protein sequence ID" value="SDL14454.1"/>
    <property type="molecule type" value="Genomic_DNA"/>
</dbReference>
<dbReference type="STRING" id="393762.SAMN05660472_02691"/>
<dbReference type="Pfam" id="PF13302">
    <property type="entry name" value="Acetyltransf_3"/>
    <property type="match status" value="1"/>
</dbReference>
<dbReference type="InterPro" id="IPR000182">
    <property type="entry name" value="GNAT_dom"/>
</dbReference>
<organism evidence="2 3">
    <name type="scientific">Natronincola ferrireducens</name>
    <dbReference type="NCBI Taxonomy" id="393762"/>
    <lineage>
        <taxon>Bacteria</taxon>
        <taxon>Bacillati</taxon>
        <taxon>Bacillota</taxon>
        <taxon>Clostridia</taxon>
        <taxon>Peptostreptococcales</taxon>
        <taxon>Natronincolaceae</taxon>
        <taxon>Natronincola</taxon>
    </lineage>
</organism>
<dbReference type="PANTHER" id="PTHR43415">
    <property type="entry name" value="SPERMIDINE N(1)-ACETYLTRANSFERASE"/>
    <property type="match status" value="1"/>
</dbReference>
<evidence type="ECO:0000259" key="1">
    <source>
        <dbReference type="PROSITE" id="PS51186"/>
    </source>
</evidence>
<proteinExistence type="predicted"/>
<dbReference type="SUPFAM" id="SSF55729">
    <property type="entry name" value="Acyl-CoA N-acyltransferases (Nat)"/>
    <property type="match status" value="1"/>
</dbReference>
<gene>
    <name evidence="2" type="ORF">SAMN05660472_02691</name>
</gene>
<sequence length="198" mass="23793">MIIARGEKTYITELQREQVNAMELWGKHKDPLFHSYNFPKMTEKQKDYWYRNKAKSFTKRCFGVCNLEDSLVGYIALRNIGWIKRTSELGIVFDPEQVNKGYGTDSLKIFLDYYFTSMKMKQLNLKVALFNKRAQQCYKNCGFEVKEIIYDEFEDQELPVFEEEALLEYRDFFKKEGTILLSRFKNMYITREMYLLDK</sequence>
<evidence type="ECO:0000313" key="3">
    <source>
        <dbReference type="Proteomes" id="UP000198718"/>
    </source>
</evidence>
<keyword evidence="2" id="KW-0808">Transferase</keyword>
<keyword evidence="3" id="KW-1185">Reference proteome</keyword>
<evidence type="ECO:0000313" key="2">
    <source>
        <dbReference type="EMBL" id="SDL14454.1"/>
    </source>
</evidence>
<dbReference type="InterPro" id="IPR016181">
    <property type="entry name" value="Acyl_CoA_acyltransferase"/>
</dbReference>
<dbReference type="Proteomes" id="UP000198718">
    <property type="component" value="Unassembled WGS sequence"/>
</dbReference>
<dbReference type="RefSeq" id="WP_090554500.1">
    <property type="nucleotide sequence ID" value="NZ_FNFP01000009.1"/>
</dbReference>
<dbReference type="AlphaFoldDB" id="A0A1G9HNZ5"/>
<name>A0A1G9HNZ5_9FIRM</name>
<dbReference type="PANTHER" id="PTHR43415:SF6">
    <property type="entry name" value="SPERMIDINE N(1)-ACETYLTRANSFERASE"/>
    <property type="match status" value="1"/>
</dbReference>
<dbReference type="PROSITE" id="PS51186">
    <property type="entry name" value="GNAT"/>
    <property type="match status" value="1"/>
</dbReference>
<dbReference type="Gene3D" id="3.40.630.30">
    <property type="match status" value="1"/>
</dbReference>
<feature type="domain" description="N-acetyltransferase" evidence="1">
    <location>
        <begin position="9"/>
        <end position="168"/>
    </location>
</feature>
<dbReference type="OrthoDB" id="9795206at2"/>
<dbReference type="GO" id="GO:0004145">
    <property type="term" value="F:diamine N-acetyltransferase activity"/>
    <property type="evidence" value="ECO:0007669"/>
    <property type="project" value="TreeGrafter"/>
</dbReference>
<reference evidence="2 3" key="1">
    <citation type="submission" date="2016-10" db="EMBL/GenBank/DDBJ databases">
        <authorList>
            <person name="de Groot N.N."/>
        </authorList>
    </citation>
    <scope>NUCLEOTIDE SEQUENCE [LARGE SCALE GENOMIC DNA]</scope>
    <source>
        <strain evidence="2 3">DSM 18346</strain>
    </source>
</reference>
<protein>
    <submittedName>
        <fullName evidence="2">Acetyltransferase (GNAT) domain-containing protein</fullName>
    </submittedName>
</protein>
<accession>A0A1G9HNZ5</accession>